<keyword evidence="2 5" id="KW-0378">Hydrolase</keyword>
<dbReference type="InterPro" id="IPR017853">
    <property type="entry name" value="GH"/>
</dbReference>
<evidence type="ECO:0000313" key="6">
    <source>
        <dbReference type="Proteomes" id="UP000192940"/>
    </source>
</evidence>
<feature type="domain" description="Glycosyl hydrolase family 13 catalytic" evidence="4">
    <location>
        <begin position="13"/>
        <end position="407"/>
    </location>
</feature>
<comment type="similarity">
    <text evidence="1">Belongs to the glycosyl hydrolase 13 family.</text>
</comment>
<evidence type="ECO:0000256" key="3">
    <source>
        <dbReference type="ARBA" id="ARBA00023295"/>
    </source>
</evidence>
<evidence type="ECO:0000256" key="1">
    <source>
        <dbReference type="ARBA" id="ARBA00008061"/>
    </source>
</evidence>
<dbReference type="SUPFAM" id="SSF51011">
    <property type="entry name" value="Glycosyl hydrolase domain"/>
    <property type="match status" value="1"/>
</dbReference>
<dbReference type="EMBL" id="LT840184">
    <property type="protein sequence ID" value="SMF87883.1"/>
    <property type="molecule type" value="Genomic_DNA"/>
</dbReference>
<proteinExistence type="inferred from homology"/>
<evidence type="ECO:0000256" key="2">
    <source>
        <dbReference type="ARBA" id="ARBA00022801"/>
    </source>
</evidence>
<dbReference type="Pfam" id="PF00128">
    <property type="entry name" value="Alpha-amylase"/>
    <property type="match status" value="1"/>
</dbReference>
<dbReference type="Gene3D" id="3.20.20.80">
    <property type="entry name" value="Glycosidases"/>
    <property type="match status" value="1"/>
</dbReference>
<dbReference type="STRING" id="1313296.SAMN05661091_3989"/>
<evidence type="ECO:0000259" key="4">
    <source>
        <dbReference type="SMART" id="SM00642"/>
    </source>
</evidence>
<dbReference type="SUPFAM" id="SSF51445">
    <property type="entry name" value="(Trans)glycosidases"/>
    <property type="match status" value="1"/>
</dbReference>
<dbReference type="Gene3D" id="2.60.40.1180">
    <property type="entry name" value="Golgi alpha-mannosidase II"/>
    <property type="match status" value="1"/>
</dbReference>
<dbReference type="Proteomes" id="UP000192940">
    <property type="component" value="Chromosome I"/>
</dbReference>
<name>A0A1X7HJW7_9BACL</name>
<dbReference type="FunFam" id="3.90.400.10:FF:000002">
    <property type="entry name" value="Sucrose isomerase"/>
    <property type="match status" value="1"/>
</dbReference>
<dbReference type="AlphaFoldDB" id="A0A1X7HJW7"/>
<sequence length="547" mass="61679">METPWWKSAVFYEIYMPSFCDGNADGIGDFAGITSKLDDLQELGVDGLWLTPFYRSPKVDNGYDIADYTAIDPDYGTMEDFDKFIHEAHTRGIKVIVDLVLNHTSADHAWFHESRSSRSNPKRDWYIWKDPVNGGPPNNWESFFGGSAWEYDKSTGQYYYHAFAKEQVDLNWAHPEVRTAMKDVMGFWLDKGIDGFRLDVINFLKVSGSFTDNPYDSDKGEQEHVYDKDQDGILDAIADICAYVHEREGTFMVGEVGSEDMDVLSRYSGSGLLDVVFNFNLGSQETLSPGRLYEELRKMEDIHAPDQLPTLFFSSHDMPRHISRFGDGGSELEEKRAKLIATLMLTAKGVPFLYYGDEIGMRDFTAERIEDMRDIQGLTTFQLALESGKTADEALRAANAKCRDKSRTPMQWNEDVYGGFSPVPPWIGMGSNHSVLNVQTGKQSADSLYAFYRKLIALRRQHPALHDGDYARLERREDALMYVKRAAGEEALVVLNFGAKPLELSPEELLAGESRLALSSSRDSAADIESFILGPHEAAIWISGINQ</sequence>
<dbReference type="RefSeq" id="WP_208914781.1">
    <property type="nucleotide sequence ID" value="NZ_LT840184.1"/>
</dbReference>
<dbReference type="InterPro" id="IPR006047">
    <property type="entry name" value="GH13_cat_dom"/>
</dbReference>
<dbReference type="GO" id="GO:0004556">
    <property type="term" value="F:alpha-amylase activity"/>
    <property type="evidence" value="ECO:0007669"/>
    <property type="project" value="TreeGrafter"/>
</dbReference>
<keyword evidence="3" id="KW-0326">Glycosidase</keyword>
<dbReference type="InterPro" id="IPR013780">
    <property type="entry name" value="Glyco_hydro_b"/>
</dbReference>
<dbReference type="SMART" id="SM00642">
    <property type="entry name" value="Aamy"/>
    <property type="match status" value="1"/>
</dbReference>
<reference evidence="5 6" key="1">
    <citation type="submission" date="2017-04" db="EMBL/GenBank/DDBJ databases">
        <authorList>
            <person name="Afonso C.L."/>
            <person name="Miller P.J."/>
            <person name="Scott M.A."/>
            <person name="Spackman E."/>
            <person name="Goraichik I."/>
            <person name="Dimitrov K.M."/>
            <person name="Suarez D.L."/>
            <person name="Swayne D.E."/>
        </authorList>
    </citation>
    <scope>NUCLEOTIDE SEQUENCE [LARGE SCALE GENOMIC DNA]</scope>
    <source>
        <strain evidence="5 6">N3/975</strain>
    </source>
</reference>
<dbReference type="PANTHER" id="PTHR10357:SF179">
    <property type="entry name" value="NEUTRAL AND BASIC AMINO ACID TRANSPORT PROTEIN RBAT"/>
    <property type="match status" value="1"/>
</dbReference>
<dbReference type="GO" id="GO:0009313">
    <property type="term" value="P:oligosaccharide catabolic process"/>
    <property type="evidence" value="ECO:0007669"/>
    <property type="project" value="TreeGrafter"/>
</dbReference>
<keyword evidence="6" id="KW-1185">Reference proteome</keyword>
<dbReference type="Gene3D" id="3.90.400.10">
    <property type="entry name" value="Oligo-1,6-glucosidase, Domain 2"/>
    <property type="match status" value="1"/>
</dbReference>
<gene>
    <name evidence="5" type="ORF">SAMN05661091_3989</name>
</gene>
<dbReference type="InterPro" id="IPR045857">
    <property type="entry name" value="O16G_dom_2"/>
</dbReference>
<accession>A0A1X7HJW7</accession>
<dbReference type="PANTHER" id="PTHR10357">
    <property type="entry name" value="ALPHA-AMYLASE FAMILY MEMBER"/>
    <property type="match status" value="1"/>
</dbReference>
<organism evidence="5 6">
    <name type="scientific">Paenibacillus uliginis N3/975</name>
    <dbReference type="NCBI Taxonomy" id="1313296"/>
    <lineage>
        <taxon>Bacteria</taxon>
        <taxon>Bacillati</taxon>
        <taxon>Bacillota</taxon>
        <taxon>Bacilli</taxon>
        <taxon>Bacillales</taxon>
        <taxon>Paenibacillaceae</taxon>
        <taxon>Paenibacillus</taxon>
    </lineage>
</organism>
<dbReference type="CDD" id="cd11333">
    <property type="entry name" value="AmyAc_SI_OligoGlu_DGase"/>
    <property type="match status" value="1"/>
</dbReference>
<evidence type="ECO:0000313" key="5">
    <source>
        <dbReference type="EMBL" id="SMF87883.1"/>
    </source>
</evidence>
<protein>
    <submittedName>
        <fullName evidence="5">Trehalose-6-phosphate hydrolase</fullName>
    </submittedName>
</protein>